<geneLocation type="plasmid" evidence="3">
    <name>pA12b</name>
</geneLocation>
<feature type="region of interest" description="Disordered" evidence="1">
    <location>
        <begin position="1"/>
        <end position="29"/>
    </location>
</feature>
<organism evidence="3 4">
    <name type="scientific">Rhizobium tropici</name>
    <dbReference type="NCBI Taxonomy" id="398"/>
    <lineage>
        <taxon>Bacteria</taxon>
        <taxon>Pseudomonadati</taxon>
        <taxon>Pseudomonadota</taxon>
        <taxon>Alphaproteobacteria</taxon>
        <taxon>Hyphomicrobiales</taxon>
        <taxon>Rhizobiaceae</taxon>
        <taxon>Rhizobium/Agrobacterium group</taxon>
        <taxon>Rhizobium</taxon>
    </lineage>
</organism>
<evidence type="ECO:0000313" key="5">
    <source>
        <dbReference type="Proteomes" id="UP000526625"/>
    </source>
</evidence>
<reference evidence="2 5" key="2">
    <citation type="submission" date="2020-08" db="EMBL/GenBank/DDBJ databases">
        <title>Genomic Encyclopedia of Type Strains, Phase IV (KMG-V): Genome sequencing to study the core and pangenomes of soil and plant-associated prokaryotes.</title>
        <authorList>
            <person name="Whitman W."/>
        </authorList>
    </citation>
    <scope>NUCLEOTIDE SEQUENCE [LARGE SCALE GENOMIC DNA]</scope>
    <source>
        <strain evidence="2 5">SEMIA 4059</strain>
    </source>
</reference>
<dbReference type="AlphaFoldDB" id="A0A6P1CJP6"/>
<feature type="compositionally biased region" description="Basic and acidic residues" evidence="1">
    <location>
        <begin position="1"/>
        <end position="11"/>
    </location>
</feature>
<dbReference type="EMBL" id="JAADZA010000059">
    <property type="protein sequence ID" value="NEV14954.1"/>
    <property type="molecule type" value="Genomic_DNA"/>
</dbReference>
<dbReference type="RefSeq" id="WP_135488289.1">
    <property type="nucleotide sequence ID" value="NZ_JAADZA010000059.1"/>
</dbReference>
<proteinExistence type="predicted"/>
<evidence type="ECO:0000313" key="3">
    <source>
        <dbReference type="EMBL" id="NEV14954.1"/>
    </source>
</evidence>
<name>A0A6P1CJP6_RHITR</name>
<dbReference type="Proteomes" id="UP000526625">
    <property type="component" value="Unassembled WGS sequence"/>
</dbReference>
<evidence type="ECO:0000313" key="2">
    <source>
        <dbReference type="EMBL" id="MBB6495595.1"/>
    </source>
</evidence>
<dbReference type="Proteomes" id="UP000471190">
    <property type="component" value="Unassembled WGS sequence"/>
</dbReference>
<reference evidence="3 4" key="1">
    <citation type="submission" date="2020-02" db="EMBL/GenBank/DDBJ databases">
        <title>Draft genome sequence of Rhizobium tropici.</title>
        <authorList>
            <person name="Khayi S."/>
            <person name="Jemo M."/>
        </authorList>
    </citation>
    <scope>NUCLEOTIDE SEQUENCE [LARGE SCALE GENOMIC DNA]</scope>
    <source>
        <strain evidence="3 4">A12</strain>
        <plasmid evidence="3">pA12b</plasmid>
    </source>
</reference>
<sequence length="149" mass="15818">MGRFADGRTPADRPPCQAVLGRPPLPHPPQVEDVINDELSSGKLEILAASVAAVERTGSSFKVSLRQRHRRDSREIMVEAIVVTTGPGHGAILESQDFLRDLSVAGLLQPCPTWLGIACNGKAHSISRGSEAVSNVLIAGPLAEEPLVN</sequence>
<comment type="caution">
    <text evidence="3">The sequence shown here is derived from an EMBL/GenBank/DDBJ whole genome shotgun (WGS) entry which is preliminary data.</text>
</comment>
<accession>A0A6P1CJP6</accession>
<gene>
    <name evidence="2" type="ORF">GGD45_006061</name>
    <name evidence="3" type="ORF">GXW80_28700</name>
</gene>
<protein>
    <submittedName>
        <fullName evidence="2">NAD(P)/FAD-binding protein YdhS</fullName>
    </submittedName>
</protein>
<keyword evidence="5" id="KW-1185">Reference proteome</keyword>
<keyword evidence="3" id="KW-0614">Plasmid</keyword>
<evidence type="ECO:0000256" key="1">
    <source>
        <dbReference type="SAM" id="MobiDB-lite"/>
    </source>
</evidence>
<dbReference type="EMBL" id="JACHBF010000034">
    <property type="protein sequence ID" value="MBB6495595.1"/>
    <property type="molecule type" value="Genomic_DNA"/>
</dbReference>
<evidence type="ECO:0000313" key="4">
    <source>
        <dbReference type="Proteomes" id="UP000471190"/>
    </source>
</evidence>